<dbReference type="Gene3D" id="3.40.50.1000">
    <property type="entry name" value="HAD superfamily/HAD-like"/>
    <property type="match status" value="1"/>
</dbReference>
<reference evidence="1" key="1">
    <citation type="journal article" date="2015" name="PeerJ">
        <title>First genomic representation of candidate bacterial phylum KSB3 points to enhanced environmental sensing as a trigger of wastewater bulking.</title>
        <authorList>
            <person name="Sekiguchi Y."/>
            <person name="Ohashi A."/>
            <person name="Parks D.H."/>
            <person name="Yamauchi T."/>
            <person name="Tyson G.W."/>
            <person name="Hugenholtz P."/>
        </authorList>
    </citation>
    <scope>NUCLEOTIDE SEQUENCE [LARGE SCALE GENOMIC DNA]</scope>
</reference>
<keyword evidence="2" id="KW-1185">Reference proteome</keyword>
<evidence type="ECO:0000313" key="2">
    <source>
        <dbReference type="Proteomes" id="UP000030700"/>
    </source>
</evidence>
<gene>
    <name evidence="1" type="ORF">U14_01544</name>
</gene>
<sequence length="252" mass="29743">MSKKLLITDFDGVICDSVEECLLVTYNAYHRLHDASFQRLLDLQQIAPETRQTFRRLRPFLKGAEDFVPIFRSIEQRIPLVTQREFDAFRDEMRDQLSEFVTLFYAERDFLIRNEHRIWLSLNPLYGDFAAILRAKNTFERVHILTTKRQEDVLEIFGYQRVAFPPKQVSYIKAAGKSARLLELLREYDANPAETLYFEDQVDFLVAAKQHGIQTYLVEWGYVSDEQREVARQHNIPIIAMPQFTAFLNEVR</sequence>
<evidence type="ECO:0008006" key="3">
    <source>
        <dbReference type="Google" id="ProtNLM"/>
    </source>
</evidence>
<dbReference type="AlphaFoldDB" id="A0A0S6VWV5"/>
<dbReference type="Pfam" id="PF00702">
    <property type="entry name" value="Hydrolase"/>
    <property type="match status" value="1"/>
</dbReference>
<protein>
    <recommendedName>
        <fullName evidence="3">Haloacid dehalogenase domain protein hydrolase</fullName>
    </recommendedName>
</protein>
<dbReference type="Proteomes" id="UP000030700">
    <property type="component" value="Unassembled WGS sequence"/>
</dbReference>
<dbReference type="InterPro" id="IPR023214">
    <property type="entry name" value="HAD_sf"/>
</dbReference>
<dbReference type="STRING" id="1499966.U14_01544"/>
<accession>A0A0S6VWV5</accession>
<proteinExistence type="predicted"/>
<dbReference type="SUPFAM" id="SSF56784">
    <property type="entry name" value="HAD-like"/>
    <property type="match status" value="1"/>
</dbReference>
<name>A0A0S6VWV5_9BACT</name>
<dbReference type="InterPro" id="IPR036412">
    <property type="entry name" value="HAD-like_sf"/>
</dbReference>
<evidence type="ECO:0000313" key="1">
    <source>
        <dbReference type="EMBL" id="GAK50316.1"/>
    </source>
</evidence>
<organism evidence="1">
    <name type="scientific">Candidatus Moduliflexus flocculans</name>
    <dbReference type="NCBI Taxonomy" id="1499966"/>
    <lineage>
        <taxon>Bacteria</taxon>
        <taxon>Candidatus Moduliflexota</taxon>
        <taxon>Candidatus Moduliflexia</taxon>
        <taxon>Candidatus Moduliflexales</taxon>
        <taxon>Candidatus Moduliflexaceae</taxon>
    </lineage>
</organism>
<dbReference type="HOGENOM" id="CLU_072689_1_0_0"/>
<dbReference type="EMBL" id="DF820456">
    <property type="protein sequence ID" value="GAK50316.1"/>
    <property type="molecule type" value="Genomic_DNA"/>
</dbReference>